<evidence type="ECO:0000256" key="1">
    <source>
        <dbReference type="ARBA" id="ARBA00006464"/>
    </source>
</evidence>
<proteinExistence type="inferred from homology"/>
<evidence type="ECO:0000256" key="2">
    <source>
        <dbReference type="SAM" id="Phobius"/>
    </source>
</evidence>
<dbReference type="Proteomes" id="UP001595733">
    <property type="component" value="Unassembled WGS sequence"/>
</dbReference>
<keyword evidence="5" id="KW-1185">Reference proteome</keyword>
<keyword evidence="4" id="KW-0808">Transferase</keyword>
<evidence type="ECO:0000313" key="5">
    <source>
        <dbReference type="Proteomes" id="UP001595733"/>
    </source>
</evidence>
<dbReference type="InterPro" id="IPR003362">
    <property type="entry name" value="Bact_transf"/>
</dbReference>
<dbReference type="Pfam" id="PF02397">
    <property type="entry name" value="Bac_transf"/>
    <property type="match status" value="1"/>
</dbReference>
<sequence length="200" mass="23660">MSYLHWKRGADLAGSLVFFLLFSPFLFILCLYLYFVQGRPLFYIQQRAGYLGKPFLIWKLRTLPVTYSDPQFTYQGVPADFIFPSPDLSQLAPIQRFLRRSGLDELPQLTQIVMGHMSFIGPRPEMIELSKCYSPQQQKRLNARPGLAGLAQVRGKEGIKYHQKIRYDLFYVQHMSWRLDCWIFLQTIHYFLRQVMKHEK</sequence>
<evidence type="ECO:0000259" key="3">
    <source>
        <dbReference type="Pfam" id="PF02397"/>
    </source>
</evidence>
<organism evidence="4 5">
    <name type="scientific">Chryseomicrobium palamuruense</name>
    <dbReference type="NCBI Taxonomy" id="682973"/>
    <lineage>
        <taxon>Bacteria</taxon>
        <taxon>Bacillati</taxon>
        <taxon>Bacillota</taxon>
        <taxon>Bacilli</taxon>
        <taxon>Bacillales</taxon>
        <taxon>Caryophanaceae</taxon>
        <taxon>Chryseomicrobium</taxon>
    </lineage>
</organism>
<gene>
    <name evidence="4" type="ORF">ACFO0S_08710</name>
</gene>
<reference evidence="5" key="1">
    <citation type="journal article" date="2019" name="Int. J. Syst. Evol. Microbiol.">
        <title>The Global Catalogue of Microorganisms (GCM) 10K type strain sequencing project: providing services to taxonomists for standard genome sequencing and annotation.</title>
        <authorList>
            <consortium name="The Broad Institute Genomics Platform"/>
            <consortium name="The Broad Institute Genome Sequencing Center for Infectious Disease"/>
            <person name="Wu L."/>
            <person name="Ma J."/>
        </authorList>
    </citation>
    <scope>NUCLEOTIDE SEQUENCE [LARGE SCALE GENOMIC DNA]</scope>
    <source>
        <strain evidence="5">CCUG 50353</strain>
    </source>
</reference>
<dbReference type="GO" id="GO:0016740">
    <property type="term" value="F:transferase activity"/>
    <property type="evidence" value="ECO:0007669"/>
    <property type="project" value="UniProtKB-KW"/>
</dbReference>
<evidence type="ECO:0000313" key="4">
    <source>
        <dbReference type="EMBL" id="MFC4355126.1"/>
    </source>
</evidence>
<protein>
    <submittedName>
        <fullName evidence="4">Sugar transferase</fullName>
    </submittedName>
</protein>
<keyword evidence="2" id="KW-0472">Membrane</keyword>
<dbReference type="EMBL" id="JBHSEF010000022">
    <property type="protein sequence ID" value="MFC4355126.1"/>
    <property type="molecule type" value="Genomic_DNA"/>
</dbReference>
<dbReference type="PANTHER" id="PTHR30576:SF0">
    <property type="entry name" value="UNDECAPRENYL-PHOSPHATE N-ACETYLGALACTOSAMINYL 1-PHOSPHATE TRANSFERASE-RELATED"/>
    <property type="match status" value="1"/>
</dbReference>
<keyword evidence="2" id="KW-1133">Transmembrane helix</keyword>
<dbReference type="RefSeq" id="WP_378141479.1">
    <property type="nucleotide sequence ID" value="NZ_JBHSEF010000022.1"/>
</dbReference>
<dbReference type="PANTHER" id="PTHR30576">
    <property type="entry name" value="COLANIC BIOSYNTHESIS UDP-GLUCOSE LIPID CARRIER TRANSFERASE"/>
    <property type="match status" value="1"/>
</dbReference>
<comment type="caution">
    <text evidence="4">The sequence shown here is derived from an EMBL/GenBank/DDBJ whole genome shotgun (WGS) entry which is preliminary data.</text>
</comment>
<feature type="domain" description="Bacterial sugar transferase" evidence="3">
    <location>
        <begin position="7"/>
        <end position="192"/>
    </location>
</feature>
<accession>A0ABV8UX23</accession>
<name>A0ABV8UX23_9BACL</name>
<comment type="similarity">
    <text evidence="1">Belongs to the bacterial sugar transferase family.</text>
</comment>
<feature type="transmembrane region" description="Helical" evidence="2">
    <location>
        <begin position="12"/>
        <end position="35"/>
    </location>
</feature>
<keyword evidence="2" id="KW-0812">Transmembrane</keyword>